<evidence type="ECO:0000313" key="3">
    <source>
        <dbReference type="Proteomes" id="UP000012173"/>
    </source>
</evidence>
<evidence type="ECO:0000256" key="1">
    <source>
        <dbReference type="SAM" id="MobiDB-lite"/>
    </source>
</evidence>
<name>M4JFL3_9VIRU</name>
<protein>
    <submittedName>
        <fullName evidence="2">Uncharacterized protein</fullName>
    </submittedName>
</protein>
<organism evidence="2 3">
    <name type="scientific">Haloarcula hispanica virus PH1</name>
    <dbReference type="NCBI Taxonomy" id="1282967"/>
    <lineage>
        <taxon>Viruses</taxon>
        <taxon>Singelaviria</taxon>
        <taxon>Helvetiavirae</taxon>
        <taxon>Dividoviricota</taxon>
        <taxon>Laserviricetes</taxon>
        <taxon>Halopanivirales</taxon>
        <taxon>Sphaerolipoviridae</taxon>
        <taxon>Alphasphaerolipovirus</taxon>
        <taxon>Alphasphaerolipovirus pinkense</taxon>
    </lineage>
</organism>
<dbReference type="KEGG" id="vg:15152053"/>
<dbReference type="Proteomes" id="UP000012173">
    <property type="component" value="Segment"/>
</dbReference>
<sequence length="54" mass="5799">MRPAVPFPLREDADPSPTRSNGRGEAADSRATRRCDGESLADALTTEWPAVADD</sequence>
<gene>
    <name evidence="2" type="ORF">HhPH1_gp01</name>
</gene>
<keyword evidence="3" id="KW-1185">Reference proteome</keyword>
<dbReference type="EMBL" id="KC252997">
    <property type="protein sequence ID" value="AGC65526.1"/>
    <property type="molecule type" value="Genomic_DNA"/>
</dbReference>
<dbReference type="RefSeq" id="YP_007761590.1">
    <property type="nucleotide sequence ID" value="NC_020998.1"/>
</dbReference>
<dbReference type="GeneID" id="15152053"/>
<evidence type="ECO:0000313" key="2">
    <source>
        <dbReference type="EMBL" id="AGC65526.1"/>
    </source>
</evidence>
<feature type="compositionally biased region" description="Basic and acidic residues" evidence="1">
    <location>
        <begin position="25"/>
        <end position="37"/>
    </location>
</feature>
<feature type="region of interest" description="Disordered" evidence="1">
    <location>
        <begin position="1"/>
        <end position="54"/>
    </location>
</feature>
<proteinExistence type="predicted"/>
<reference evidence="2 3" key="1">
    <citation type="journal article" date="2013" name="Archaea">
        <title>PH1: An Archaeovirus of Haloarcula hispanica Related to SH1 and HHIV-2.</title>
        <authorList>
            <person name="Porter K."/>
            <person name="Tang S.-L."/>
            <person name="Chen C.-P."/>
            <person name="Chiang P.-W."/>
            <person name="Hong M.-J."/>
            <person name="Dyall-Smith M.L."/>
        </authorList>
    </citation>
    <scope>NUCLEOTIDE SEQUENCE [LARGE SCALE GENOMIC DNA]</scope>
    <source>
        <strain evidence="2">1</strain>
    </source>
</reference>
<accession>M4JFL3</accession>